<organism evidence="1 2">
    <name type="scientific">Trifolium pratense</name>
    <name type="common">Red clover</name>
    <dbReference type="NCBI Taxonomy" id="57577"/>
    <lineage>
        <taxon>Eukaryota</taxon>
        <taxon>Viridiplantae</taxon>
        <taxon>Streptophyta</taxon>
        <taxon>Embryophyta</taxon>
        <taxon>Tracheophyta</taxon>
        <taxon>Spermatophyta</taxon>
        <taxon>Magnoliopsida</taxon>
        <taxon>eudicotyledons</taxon>
        <taxon>Gunneridae</taxon>
        <taxon>Pentapetalae</taxon>
        <taxon>rosids</taxon>
        <taxon>fabids</taxon>
        <taxon>Fabales</taxon>
        <taxon>Fabaceae</taxon>
        <taxon>Papilionoideae</taxon>
        <taxon>50 kb inversion clade</taxon>
        <taxon>NPAAA clade</taxon>
        <taxon>Hologalegina</taxon>
        <taxon>IRL clade</taxon>
        <taxon>Trifolieae</taxon>
        <taxon>Trifolium</taxon>
    </lineage>
</organism>
<reference evidence="1" key="1">
    <citation type="submission" date="2023-10" db="EMBL/GenBank/DDBJ databases">
        <authorList>
            <person name="Rodriguez Cubillos JULIANA M."/>
            <person name="De Vega J."/>
        </authorList>
    </citation>
    <scope>NUCLEOTIDE SEQUENCE</scope>
</reference>
<comment type="caution">
    <text evidence="1">The sequence shown here is derived from an EMBL/GenBank/DDBJ whole genome shotgun (WGS) entry which is preliminary data.</text>
</comment>
<keyword evidence="2" id="KW-1185">Reference proteome</keyword>
<protein>
    <submittedName>
        <fullName evidence="1">Uncharacterized protein</fullName>
    </submittedName>
</protein>
<accession>A0ACB0JF24</accession>
<dbReference type="Proteomes" id="UP001177021">
    <property type="component" value="Unassembled WGS sequence"/>
</dbReference>
<evidence type="ECO:0000313" key="1">
    <source>
        <dbReference type="EMBL" id="CAJ2643664.1"/>
    </source>
</evidence>
<evidence type="ECO:0000313" key="2">
    <source>
        <dbReference type="Proteomes" id="UP001177021"/>
    </source>
</evidence>
<proteinExistence type="predicted"/>
<name>A0ACB0JF24_TRIPR</name>
<sequence length="430" mass="49116">MSDAYWRYAAESQQQQQQHPLPSPANVPVPITIFIAQEQICLKRLWVSNIPYWEVSYKSQMKRNRMVVKLVENSTFEGIKNGEKMLTVYFLSVEIPVWILFFALGVTSDKEIVDLIDYEEGDGRVDNILFASIREADEKCETFRRGKNALLFLEERVKGVQFPPPESIDECLDMDDFRNKKLELAGELLEREIEVHFAHARKRIGKALQRDLHGDRDVLQIEHYLDASIITNGLQRAFSTGAWTHPFKRMERISGVYTGKVGDARYQHPSHWGKVCFLSTPDGENCGLVQNLAVTGVVSTNVTEPILPHLFDCGMEELDDTTTVLGRKDKVFLNGDWVGVCSDSTSFVTELRNRRRKNELPHQVEIERDQNQREVRILSDAGRILRPLLVVGNLLKIKGSKSDHKSFKSLLDNGVIELIGPEEEEDFKTA</sequence>
<gene>
    <name evidence="1" type="ORF">MILVUS5_LOCUS12849</name>
</gene>
<dbReference type="EMBL" id="CASHSV030000034">
    <property type="protein sequence ID" value="CAJ2643664.1"/>
    <property type="molecule type" value="Genomic_DNA"/>
</dbReference>